<evidence type="ECO:0000313" key="3">
    <source>
        <dbReference type="Proteomes" id="UP001446871"/>
    </source>
</evidence>
<evidence type="ECO:0000256" key="1">
    <source>
        <dbReference type="SAM" id="MobiDB-lite"/>
    </source>
</evidence>
<proteinExistence type="predicted"/>
<accession>A0ABR1U640</accession>
<evidence type="ECO:0000313" key="2">
    <source>
        <dbReference type="EMBL" id="KAK8053601.1"/>
    </source>
</evidence>
<reference evidence="2 3" key="1">
    <citation type="submission" date="2023-01" db="EMBL/GenBank/DDBJ databases">
        <title>Analysis of 21 Apiospora genomes using comparative genomics revels a genus with tremendous synthesis potential of carbohydrate active enzymes and secondary metabolites.</title>
        <authorList>
            <person name="Sorensen T."/>
        </authorList>
    </citation>
    <scope>NUCLEOTIDE SEQUENCE [LARGE SCALE GENOMIC DNA]</scope>
    <source>
        <strain evidence="2 3">CBS 83171</strain>
    </source>
</reference>
<protein>
    <submittedName>
        <fullName evidence="2">Uncharacterized protein</fullName>
    </submittedName>
</protein>
<comment type="caution">
    <text evidence="2">The sequence shown here is derived from an EMBL/GenBank/DDBJ whole genome shotgun (WGS) entry which is preliminary data.</text>
</comment>
<dbReference type="Proteomes" id="UP001446871">
    <property type="component" value="Unassembled WGS sequence"/>
</dbReference>
<name>A0ABR1U640_9PEZI</name>
<gene>
    <name evidence="2" type="ORF">PG996_012902</name>
</gene>
<dbReference type="EMBL" id="JAQQWM010000008">
    <property type="protein sequence ID" value="KAK8053601.1"/>
    <property type="molecule type" value="Genomic_DNA"/>
</dbReference>
<organism evidence="2 3">
    <name type="scientific">Apiospora saccharicola</name>
    <dbReference type="NCBI Taxonomy" id="335842"/>
    <lineage>
        <taxon>Eukaryota</taxon>
        <taxon>Fungi</taxon>
        <taxon>Dikarya</taxon>
        <taxon>Ascomycota</taxon>
        <taxon>Pezizomycotina</taxon>
        <taxon>Sordariomycetes</taxon>
        <taxon>Xylariomycetidae</taxon>
        <taxon>Amphisphaeriales</taxon>
        <taxon>Apiosporaceae</taxon>
        <taxon>Apiospora</taxon>
    </lineage>
</organism>
<sequence>MVIDRSAGLRVEDGEEDRESAPSTEGGWVRSADHMKLLDKGFPQSKPGPGRSVLFLRDSYECSWIHVGPYNPRRSASPALHRYEFNADHGDTAVAGLSEGTVCAAVTTPREEKGKALGKEMDTRARLEKIWHR</sequence>
<feature type="region of interest" description="Disordered" evidence="1">
    <location>
        <begin position="1"/>
        <end position="27"/>
    </location>
</feature>
<keyword evidence="3" id="KW-1185">Reference proteome</keyword>